<dbReference type="PANTHER" id="PTHR30535:SF34">
    <property type="entry name" value="MOLYBDATE-BINDING PROTEIN MOLA"/>
    <property type="match status" value="1"/>
</dbReference>
<feature type="chain" id="PRO_5038643264" evidence="2">
    <location>
        <begin position="20"/>
        <end position="361"/>
    </location>
</feature>
<evidence type="ECO:0000259" key="3">
    <source>
        <dbReference type="PROSITE" id="PS50983"/>
    </source>
</evidence>
<dbReference type="Pfam" id="PF01497">
    <property type="entry name" value="Peripla_BP_2"/>
    <property type="match status" value="1"/>
</dbReference>
<protein>
    <submittedName>
        <fullName evidence="4">ABC transporter substrate-binding protein</fullName>
    </submittedName>
</protein>
<feature type="signal peptide" evidence="2">
    <location>
        <begin position="1"/>
        <end position="19"/>
    </location>
</feature>
<gene>
    <name evidence="4" type="ORF">HW450_10800</name>
</gene>
<evidence type="ECO:0000313" key="5">
    <source>
        <dbReference type="Proteomes" id="UP000515570"/>
    </source>
</evidence>
<dbReference type="AlphaFoldDB" id="A0A7G5FDX5"/>
<dbReference type="PANTHER" id="PTHR30535">
    <property type="entry name" value="VITAMIN B12-BINDING PROTEIN"/>
    <property type="match status" value="1"/>
</dbReference>
<name>A0A7G5FDX5_9CORY</name>
<comment type="similarity">
    <text evidence="1">Belongs to the bacterial solute-binding protein 8 family.</text>
</comment>
<organism evidence="4 5">
    <name type="scientific">Corynebacterium hindlerae</name>
    <dbReference type="NCBI Taxonomy" id="699041"/>
    <lineage>
        <taxon>Bacteria</taxon>
        <taxon>Bacillati</taxon>
        <taxon>Actinomycetota</taxon>
        <taxon>Actinomycetes</taxon>
        <taxon>Mycobacteriales</taxon>
        <taxon>Corynebacteriaceae</taxon>
        <taxon>Corynebacterium</taxon>
    </lineage>
</organism>
<dbReference type="Gene3D" id="3.40.50.1980">
    <property type="entry name" value="Nitrogenase molybdenum iron protein domain"/>
    <property type="match status" value="2"/>
</dbReference>
<sequence length="361" mass="38872">MFKKAFVAVLSVVALTVAGCGSPEDTPPAASAQQLTVTDINGREITFDKEPQRVVAAGPRTLRMLTYLQITEKLVGVEQIDSDSKVSKPYAYVHREEFGKLPSIGKGGPGAEPDMEALIGVNPEVIVATWDAKTADDVTATTGIPVITVLYEDLFDPKFEQSLHILGEAFAKQERATTLIKATGDMRDDLKARGEKVPAEQRPSAYVGGVSFKGPHGITGTHGAYPPLAAIGANIVAAPAGNKAVTVDVEDLVNWNPDVVFLTASNMNMIRDDVSSRPQLYDEVAAFHNGKLYTQLPYNFYGANIEIAIADAYYAGTVLAPEAFNDIDPVKKFDEITELFLGKKLYADFEAAGLTFGKVEL</sequence>
<keyword evidence="2" id="KW-0732">Signal</keyword>
<dbReference type="PROSITE" id="PS51257">
    <property type="entry name" value="PROKAR_LIPOPROTEIN"/>
    <property type="match status" value="1"/>
</dbReference>
<accession>A0A7G5FDX5</accession>
<dbReference type="Proteomes" id="UP000515570">
    <property type="component" value="Chromosome"/>
</dbReference>
<dbReference type="SUPFAM" id="SSF53807">
    <property type="entry name" value="Helical backbone' metal receptor"/>
    <property type="match status" value="1"/>
</dbReference>
<proteinExistence type="inferred from homology"/>
<reference evidence="4 5" key="1">
    <citation type="submission" date="2020-07" db="EMBL/GenBank/DDBJ databases">
        <title>non toxigenic Corynebacterium sp. nov from a clinical source.</title>
        <authorList>
            <person name="Bernier A.-M."/>
            <person name="Bernard K."/>
        </authorList>
    </citation>
    <scope>NUCLEOTIDE SEQUENCE [LARGE SCALE GENOMIC DNA]</scope>
    <source>
        <strain evidence="5">NML 93-0612</strain>
    </source>
</reference>
<evidence type="ECO:0000256" key="2">
    <source>
        <dbReference type="SAM" id="SignalP"/>
    </source>
</evidence>
<dbReference type="PROSITE" id="PS50983">
    <property type="entry name" value="FE_B12_PBP"/>
    <property type="match status" value="1"/>
</dbReference>
<dbReference type="InterPro" id="IPR050902">
    <property type="entry name" value="ABC_Transporter_SBP"/>
</dbReference>
<evidence type="ECO:0000256" key="1">
    <source>
        <dbReference type="ARBA" id="ARBA00008814"/>
    </source>
</evidence>
<dbReference type="EMBL" id="CP059833">
    <property type="protein sequence ID" value="QMV84816.1"/>
    <property type="molecule type" value="Genomic_DNA"/>
</dbReference>
<dbReference type="InterPro" id="IPR002491">
    <property type="entry name" value="ABC_transptr_periplasmic_BD"/>
</dbReference>
<feature type="domain" description="Fe/B12 periplasmic-binding" evidence="3">
    <location>
        <begin position="53"/>
        <end position="323"/>
    </location>
</feature>
<evidence type="ECO:0000313" key="4">
    <source>
        <dbReference type="EMBL" id="QMV84816.1"/>
    </source>
</evidence>
<dbReference type="RefSeq" id="WP_182385623.1">
    <property type="nucleotide sequence ID" value="NZ_CP059833.1"/>
</dbReference>
<keyword evidence="5" id="KW-1185">Reference proteome</keyword>